<dbReference type="AlphaFoldDB" id="A0A225MRG8"/>
<dbReference type="Proteomes" id="UP000214603">
    <property type="component" value="Unassembled WGS sequence"/>
</dbReference>
<dbReference type="Gene3D" id="3.40.190.10">
    <property type="entry name" value="Periplasmic binding protein-like II"/>
    <property type="match status" value="1"/>
</dbReference>
<evidence type="ECO:0000313" key="3">
    <source>
        <dbReference type="EMBL" id="OWT63805.1"/>
    </source>
</evidence>
<keyword evidence="4" id="KW-1185">Reference proteome</keyword>
<evidence type="ECO:0000256" key="2">
    <source>
        <dbReference type="SAM" id="SignalP"/>
    </source>
</evidence>
<sequence length="317" mass="33846">MVKKIAAAIFVGLALVSVDVAAQDSVWVEVPYTPGGSADQSARLVTHRLSSVSNKNFVIEYKPGAGGVTAAMSVIQSEPKGSKLLLASISTLALNKALFKSLPYDPSRDFVPVVGLTQSPMVLVARPSIPASNLKELVAYAKTKKDGLVLGSPGVGSIPHLAGMYCFRKLGVDVLHVPFKGIAPAIVALLSNNVDVVFDTLSTAEANIKAGKVKALAIASDHRFSDLPQLPTFKEQGMDLEVSSWFGLAAPAGTPKAQVDELNRQVNVVLNDADFRKQLSKLGLEPILGSAKDFEAYVRARSDQWLPELTRLNLKPY</sequence>
<dbReference type="RefSeq" id="WP_088602384.1">
    <property type="nucleotide sequence ID" value="NZ_NJIH01000003.1"/>
</dbReference>
<name>A0A225MRG8_9BURK</name>
<dbReference type="CDD" id="cd07012">
    <property type="entry name" value="PBP2_Bug_TTT"/>
    <property type="match status" value="1"/>
</dbReference>
<evidence type="ECO:0000313" key="4">
    <source>
        <dbReference type="Proteomes" id="UP000214603"/>
    </source>
</evidence>
<evidence type="ECO:0000256" key="1">
    <source>
        <dbReference type="ARBA" id="ARBA00006987"/>
    </source>
</evidence>
<accession>A0A225MRG8</accession>
<dbReference type="PIRSF" id="PIRSF017082">
    <property type="entry name" value="YflP"/>
    <property type="match status" value="1"/>
</dbReference>
<comment type="similarity">
    <text evidence="1">Belongs to the UPF0065 (bug) family.</text>
</comment>
<protein>
    <submittedName>
        <fullName evidence="3">ABC transporter substrate-binding protein</fullName>
    </submittedName>
</protein>
<dbReference type="PANTHER" id="PTHR42928:SF5">
    <property type="entry name" value="BLR1237 PROTEIN"/>
    <property type="match status" value="1"/>
</dbReference>
<dbReference type="InterPro" id="IPR042100">
    <property type="entry name" value="Bug_dom1"/>
</dbReference>
<feature type="chain" id="PRO_5012736726" evidence="2">
    <location>
        <begin position="23"/>
        <end position="317"/>
    </location>
</feature>
<dbReference type="Gene3D" id="3.40.190.150">
    <property type="entry name" value="Bordetella uptake gene, domain 1"/>
    <property type="match status" value="1"/>
</dbReference>
<keyword evidence="2" id="KW-0732">Signal</keyword>
<dbReference type="SUPFAM" id="SSF53850">
    <property type="entry name" value="Periplasmic binding protein-like II"/>
    <property type="match status" value="1"/>
</dbReference>
<proteinExistence type="inferred from homology"/>
<dbReference type="EMBL" id="NJIH01000003">
    <property type="protein sequence ID" value="OWT63805.1"/>
    <property type="molecule type" value="Genomic_DNA"/>
</dbReference>
<dbReference type="OrthoDB" id="8678477at2"/>
<dbReference type="Pfam" id="PF03401">
    <property type="entry name" value="TctC"/>
    <property type="match status" value="1"/>
</dbReference>
<feature type="signal peptide" evidence="2">
    <location>
        <begin position="1"/>
        <end position="22"/>
    </location>
</feature>
<dbReference type="PANTHER" id="PTHR42928">
    <property type="entry name" value="TRICARBOXYLATE-BINDING PROTEIN"/>
    <property type="match status" value="1"/>
</dbReference>
<reference evidence="4" key="1">
    <citation type="submission" date="2017-06" db="EMBL/GenBank/DDBJ databases">
        <title>Herbaspirillum phytohormonus sp. nov., isolated from the root nodule of Robinia pseudoacacia in lead-zinc mine.</title>
        <authorList>
            <person name="Fan M."/>
            <person name="Lin Y."/>
        </authorList>
    </citation>
    <scope>NUCLEOTIDE SEQUENCE [LARGE SCALE GENOMIC DNA]</scope>
    <source>
        <strain evidence="4">SC-089</strain>
    </source>
</reference>
<dbReference type="InterPro" id="IPR005064">
    <property type="entry name" value="BUG"/>
</dbReference>
<comment type="caution">
    <text evidence="3">The sequence shown here is derived from an EMBL/GenBank/DDBJ whole genome shotgun (WGS) entry which is preliminary data.</text>
</comment>
<gene>
    <name evidence="3" type="ORF">CEY11_05710</name>
</gene>
<organism evidence="3 4">
    <name type="scientific">Candidimonas nitroreducens</name>
    <dbReference type="NCBI Taxonomy" id="683354"/>
    <lineage>
        <taxon>Bacteria</taxon>
        <taxon>Pseudomonadati</taxon>
        <taxon>Pseudomonadota</taxon>
        <taxon>Betaproteobacteria</taxon>
        <taxon>Burkholderiales</taxon>
        <taxon>Alcaligenaceae</taxon>
        <taxon>Candidimonas</taxon>
    </lineage>
</organism>